<dbReference type="EMBL" id="JACHGV010000007">
    <property type="protein sequence ID" value="MBB6078833.1"/>
    <property type="molecule type" value="Genomic_DNA"/>
</dbReference>
<dbReference type="Pfam" id="PF00698">
    <property type="entry name" value="Acyl_transf_1"/>
    <property type="match status" value="1"/>
</dbReference>
<evidence type="ECO:0000313" key="10">
    <source>
        <dbReference type="EMBL" id="MBB6078833.1"/>
    </source>
</evidence>
<dbReference type="PANTHER" id="PTHR43775:SF51">
    <property type="entry name" value="INACTIVE PHENOLPHTHIOCEROL SYNTHESIS POLYKETIDE SYNTHASE TYPE I PKS1-RELATED"/>
    <property type="match status" value="1"/>
</dbReference>
<dbReference type="Pfam" id="PF00550">
    <property type="entry name" value="PP-binding"/>
    <property type="match status" value="1"/>
</dbReference>
<proteinExistence type="predicted"/>
<dbReference type="InterPro" id="IPR014031">
    <property type="entry name" value="Ketoacyl_synth_C"/>
</dbReference>
<dbReference type="InterPro" id="IPR001227">
    <property type="entry name" value="Ac_transferase_dom_sf"/>
</dbReference>
<dbReference type="SMART" id="SM00825">
    <property type="entry name" value="PKS_KS"/>
    <property type="match status" value="1"/>
</dbReference>
<dbReference type="InterPro" id="IPR020806">
    <property type="entry name" value="PKS_PP-bd"/>
</dbReference>
<dbReference type="Proteomes" id="UP000591537">
    <property type="component" value="Unassembled WGS sequence"/>
</dbReference>
<evidence type="ECO:0000256" key="6">
    <source>
        <dbReference type="ARBA" id="ARBA00023315"/>
    </source>
</evidence>
<keyword evidence="6" id="KW-0012">Acyltransferase</keyword>
<evidence type="ECO:0000256" key="1">
    <source>
        <dbReference type="ARBA" id="ARBA00022450"/>
    </source>
</evidence>
<evidence type="ECO:0000256" key="4">
    <source>
        <dbReference type="ARBA" id="ARBA00023194"/>
    </source>
</evidence>
<evidence type="ECO:0000256" key="5">
    <source>
        <dbReference type="ARBA" id="ARBA00023268"/>
    </source>
</evidence>
<dbReference type="SUPFAM" id="SSF47336">
    <property type="entry name" value="ACP-like"/>
    <property type="match status" value="1"/>
</dbReference>
<dbReference type="Gene3D" id="3.40.47.10">
    <property type="match status" value="1"/>
</dbReference>
<dbReference type="SUPFAM" id="SSF52151">
    <property type="entry name" value="FabD/lysophospholipase-like"/>
    <property type="match status" value="1"/>
</dbReference>
<dbReference type="InterPro" id="IPR016036">
    <property type="entry name" value="Malonyl_transacylase_ACP-bd"/>
</dbReference>
<keyword evidence="3 10" id="KW-0808">Transferase</keyword>
<dbReference type="GO" id="GO:0006633">
    <property type="term" value="P:fatty acid biosynthetic process"/>
    <property type="evidence" value="ECO:0007669"/>
    <property type="project" value="TreeGrafter"/>
</dbReference>
<feature type="compositionally biased region" description="Basic and acidic residues" evidence="7">
    <location>
        <begin position="1"/>
        <end position="11"/>
    </location>
</feature>
<feature type="domain" description="Carrier" evidence="8">
    <location>
        <begin position="905"/>
        <end position="980"/>
    </location>
</feature>
<evidence type="ECO:0000256" key="3">
    <source>
        <dbReference type="ARBA" id="ARBA00022679"/>
    </source>
</evidence>
<comment type="caution">
    <text evidence="10">The sequence shown here is derived from an EMBL/GenBank/DDBJ whole genome shotgun (WGS) entry which is preliminary data.</text>
</comment>
<dbReference type="InterPro" id="IPR014030">
    <property type="entry name" value="Ketoacyl_synth_N"/>
</dbReference>
<dbReference type="InterPro" id="IPR050091">
    <property type="entry name" value="PKS_NRPS_Biosynth_Enz"/>
</dbReference>
<dbReference type="InterPro" id="IPR036736">
    <property type="entry name" value="ACP-like_sf"/>
</dbReference>
<dbReference type="Gene3D" id="3.30.70.3290">
    <property type="match status" value="1"/>
</dbReference>
<evidence type="ECO:0000259" key="8">
    <source>
        <dbReference type="PROSITE" id="PS50075"/>
    </source>
</evidence>
<evidence type="ECO:0000256" key="7">
    <source>
        <dbReference type="SAM" id="MobiDB-lite"/>
    </source>
</evidence>
<organism evidence="10 11">
    <name type="scientific">Streptomyces paradoxus</name>
    <dbReference type="NCBI Taxonomy" id="66375"/>
    <lineage>
        <taxon>Bacteria</taxon>
        <taxon>Bacillati</taxon>
        <taxon>Actinomycetota</taxon>
        <taxon>Actinomycetes</taxon>
        <taxon>Kitasatosporales</taxon>
        <taxon>Streptomycetaceae</taxon>
        <taxon>Streptomyces</taxon>
    </lineage>
</organism>
<protein>
    <submittedName>
        <fullName evidence="10">Acyl transferase domain-containing protein</fullName>
    </submittedName>
</protein>
<dbReference type="InterPro" id="IPR016039">
    <property type="entry name" value="Thiolase-like"/>
</dbReference>
<evidence type="ECO:0000259" key="9">
    <source>
        <dbReference type="PROSITE" id="PS52004"/>
    </source>
</evidence>
<evidence type="ECO:0000256" key="2">
    <source>
        <dbReference type="ARBA" id="ARBA00022553"/>
    </source>
</evidence>
<accession>A0A7W9TDQ8</accession>
<dbReference type="GO" id="GO:0031177">
    <property type="term" value="F:phosphopantetheine binding"/>
    <property type="evidence" value="ECO:0007669"/>
    <property type="project" value="InterPro"/>
</dbReference>
<dbReference type="InterPro" id="IPR020841">
    <property type="entry name" value="PKS_Beta-ketoAc_synthase_dom"/>
</dbReference>
<dbReference type="SMART" id="SM00827">
    <property type="entry name" value="PKS_AT"/>
    <property type="match status" value="1"/>
</dbReference>
<keyword evidence="2" id="KW-0597">Phosphoprotein</keyword>
<keyword evidence="11" id="KW-1185">Reference proteome</keyword>
<dbReference type="InterPro" id="IPR009081">
    <property type="entry name" value="PP-bd_ACP"/>
</dbReference>
<evidence type="ECO:0000313" key="11">
    <source>
        <dbReference type="Proteomes" id="UP000591537"/>
    </source>
</evidence>
<keyword evidence="1" id="KW-0596">Phosphopantetheine</keyword>
<sequence>MSPARDTDRSPKAARSPRPGPPTAGADDAPVAVVGMACRFPGADGLAAFWRLLLAGEEAIASGTGSRAGRRPGGYLPDVDLFDAGFFGVPAPEAAALDPQQRLLLELTWHAVEDARTTPRDLSPGPVGVFVGAGSDEYAFLSRAGAGLPSTYTMTGTGRTFLANRLSHFYGFTGPSLVVDTGQSSSLAALHQAVLALRRGECAAAVVGGVQLNLTPEGDEVVEALGALSPRGRCHTFDARADGIVRGEGAGVVVLKPLDRALADGDRVYCTLLGGAMNSDGARTALTAPSEAAQREVLAAACRQAGVTPAEVGYVELHGTGTALGDPVEAAALGGVLGHGRPDDRPLLVGSVKTNIGHLEAAAGIAGFIKTALALFHRQLPASLNFRTANPAIDLRALGMRVCARSRDWPAQDMPRIAGVSSFGLGGTNCHVVLGESPVPPGPVEPGAPVSAVPVVLSGPTPEALRSRARDLADAVGDPSRPLALTDLAWTAATARTAFAHRAGVIASDRNELAQRLRALADGSPDDGERGLVQGTPGEGRTAFLFAGQGAQRLGMGQGLHKEFPVFAQAFDEVCARLEPVLGADLADAMWQRQEVDRTEHAQPALFAVEVALYRLLESFGIVPDLLVGHSLGEIAVAHLTGALSLEDAATLVAHRARLIGELPPGGAMVAVQAEEDEARQVVDRAPGLVGIAAVNGPRSIVLSGEEGATLKAAAHFEDRGRRTRRLRVSVAGHSPLMAPVQEGLRSVAEGLTWNLPDGPPIVSTVTGELVEPHRFADPGYWVHHVCAPVRFGPALTTAHGLGARFFLEIGPGRALTTLAAETVGHGTERFSAPMATRDEAAGLAETAASAHVFGLPVRWEPVLGGPARRVDLPLYPFQRRRHWLDTADQPAPPPAGAAAPPWSGDPFDLVVTCTLKALGLGPDADLDVGRSFSELGLDSRMAVALRTTLARITGRSLPTTLLFDQPTPASLIEAFRADTPL</sequence>
<dbReference type="SUPFAM" id="SSF53901">
    <property type="entry name" value="Thiolase-like"/>
    <property type="match status" value="1"/>
</dbReference>
<dbReference type="Gene3D" id="1.10.1200.10">
    <property type="entry name" value="ACP-like"/>
    <property type="match status" value="1"/>
</dbReference>
<reference evidence="10 11" key="1">
    <citation type="submission" date="2020-08" db="EMBL/GenBank/DDBJ databases">
        <title>Genomic Encyclopedia of Type Strains, Phase IV (KMG-IV): sequencing the most valuable type-strain genomes for metagenomic binning, comparative biology and taxonomic classification.</title>
        <authorList>
            <person name="Goeker M."/>
        </authorList>
    </citation>
    <scope>NUCLEOTIDE SEQUENCE [LARGE SCALE GENOMIC DNA]</scope>
    <source>
        <strain evidence="10 11">DSM 43350</strain>
    </source>
</reference>
<dbReference type="RefSeq" id="WP_184562554.1">
    <property type="nucleotide sequence ID" value="NZ_BAAARS010000006.1"/>
</dbReference>
<dbReference type="PROSITE" id="PS50075">
    <property type="entry name" value="CARRIER"/>
    <property type="match status" value="1"/>
</dbReference>
<feature type="region of interest" description="Disordered" evidence="7">
    <location>
        <begin position="1"/>
        <end position="27"/>
    </location>
</feature>
<keyword evidence="5" id="KW-0511">Multifunctional enzyme</keyword>
<dbReference type="SMART" id="SM00823">
    <property type="entry name" value="PKS_PP"/>
    <property type="match status" value="1"/>
</dbReference>
<dbReference type="Pfam" id="PF02801">
    <property type="entry name" value="Ketoacyl-synt_C"/>
    <property type="match status" value="1"/>
</dbReference>
<name>A0A7W9TDQ8_9ACTN</name>
<feature type="domain" description="Ketosynthase family 3 (KS3)" evidence="9">
    <location>
        <begin position="28"/>
        <end position="436"/>
    </location>
</feature>
<dbReference type="InterPro" id="IPR016035">
    <property type="entry name" value="Acyl_Trfase/lysoPLipase"/>
</dbReference>
<dbReference type="PROSITE" id="PS52004">
    <property type="entry name" value="KS3_2"/>
    <property type="match status" value="1"/>
</dbReference>
<dbReference type="GO" id="GO:0004312">
    <property type="term" value="F:fatty acid synthase activity"/>
    <property type="evidence" value="ECO:0007669"/>
    <property type="project" value="TreeGrafter"/>
</dbReference>
<dbReference type="Gene3D" id="3.40.366.10">
    <property type="entry name" value="Malonyl-Coenzyme A Acyl Carrier Protein, domain 2"/>
    <property type="match status" value="1"/>
</dbReference>
<dbReference type="CDD" id="cd00833">
    <property type="entry name" value="PKS"/>
    <property type="match status" value="1"/>
</dbReference>
<gene>
    <name evidence="10" type="ORF">HNR57_004775</name>
</gene>
<dbReference type="InterPro" id="IPR032821">
    <property type="entry name" value="PKS_assoc"/>
</dbReference>
<dbReference type="InterPro" id="IPR014043">
    <property type="entry name" value="Acyl_transferase_dom"/>
</dbReference>
<dbReference type="SUPFAM" id="SSF55048">
    <property type="entry name" value="Probable ACP-binding domain of malonyl-CoA ACP transacylase"/>
    <property type="match status" value="1"/>
</dbReference>
<dbReference type="PANTHER" id="PTHR43775">
    <property type="entry name" value="FATTY ACID SYNTHASE"/>
    <property type="match status" value="1"/>
</dbReference>
<dbReference type="GO" id="GO:0017000">
    <property type="term" value="P:antibiotic biosynthetic process"/>
    <property type="evidence" value="ECO:0007669"/>
    <property type="project" value="UniProtKB-KW"/>
</dbReference>
<dbReference type="Pfam" id="PF00109">
    <property type="entry name" value="ketoacyl-synt"/>
    <property type="match status" value="1"/>
</dbReference>
<dbReference type="Pfam" id="PF16197">
    <property type="entry name" value="KAsynt_C_assoc"/>
    <property type="match status" value="1"/>
</dbReference>
<keyword evidence="4" id="KW-0045">Antibiotic biosynthesis</keyword>
<dbReference type="AlphaFoldDB" id="A0A7W9TDQ8"/>